<feature type="region of interest" description="Disordered" evidence="4">
    <location>
        <begin position="108"/>
        <end position="148"/>
    </location>
</feature>
<feature type="compositionally biased region" description="Polar residues" evidence="4">
    <location>
        <begin position="581"/>
        <end position="600"/>
    </location>
</feature>
<feature type="compositionally biased region" description="Polar residues" evidence="4">
    <location>
        <begin position="134"/>
        <end position="146"/>
    </location>
</feature>
<sequence length="751" mass="81644">MTEDKKSRNPFSKLKRSVSHLHHGHHEQAAVVPDSVPKSRADTPSGRSRASTLSKHDNSSAQRIPAAKPIVRANTIQGNKIMQKNTNPFMKAGTEAFDVLGTGRSIAAPRNATHHSQRQLSNSGLSSREAPNPFSASNSRTPSVYSSHGGALAAVNGAALAASYDEEKKHILPLPIEDPNKFLPDELKQPHVALQDLYALPDKSSGKDRKLGDGASASVRVVQHKATHKYFALKKFLLLPKEQPDHFYERSSKEFRIAKQLSGSAHIVDTYAVLKVPTTTTLNRGWGFILDYCKGGDLFSLITRTGFKSSPHAEKLCLFKQIVYGVKFMHDNGIVHRDLKPENVLLTDQGVCKITDFGVADYAHEDPHDLTSPVKPGTGFVGSPPYVPPEVHAVEDGPVKTYDPFAPDLWALGVILFCIFYQNVPFQKALGSDGNFREYRQAVERFTSSNPVFKHKDCTIGPGPEFKFAKEFQSSHTARLAWKLAEIKPEHRYTMDDLISDNAFTSIECCVDEDSLEHHTQYWALCDTLMQLPEGAESYEETNQKGSPLSRPSRSMLDFTSIPPEQLGAPALAPPTKPLAINSSTDHPASASGSMVTPPSSAVLPNINGTSATPPSPGTVVKESSSLPTLSEDPESVGTSPTTTTAMNSLSLNINTRPENNDLSSQQHTPSTDSLLNFSPRASFGVGSSPPKSIAEEANERTVGPAPNRAASFSSVNSHFSVRSGGSNGGRCKHHHLDVSNMQMRSAPLKR</sequence>
<feature type="region of interest" description="Disordered" evidence="4">
    <location>
        <begin position="537"/>
        <end position="751"/>
    </location>
</feature>
<feature type="domain" description="Protein kinase" evidence="5">
    <location>
        <begin position="205"/>
        <end position="505"/>
    </location>
</feature>
<dbReference type="SMART" id="SM00220">
    <property type="entry name" value="S_TKc"/>
    <property type="match status" value="1"/>
</dbReference>
<evidence type="ECO:0000256" key="4">
    <source>
        <dbReference type="SAM" id="MobiDB-lite"/>
    </source>
</evidence>
<proteinExistence type="predicted"/>
<dbReference type="STRING" id="36022.A0A1V2L5V5"/>
<dbReference type="OMA" id="KEFRIAK"/>
<evidence type="ECO:0000256" key="3">
    <source>
        <dbReference type="PROSITE-ProRule" id="PRU10141"/>
    </source>
</evidence>
<comment type="caution">
    <text evidence="6">The sequence shown here is derived from an EMBL/GenBank/DDBJ whole genome shotgun (WGS) entry which is preliminary data.</text>
</comment>
<feature type="compositionally biased region" description="Polar residues" evidence="4">
    <location>
        <begin position="637"/>
        <end position="677"/>
    </location>
</feature>
<accession>A0A1V2L5V5</accession>
<dbReference type="Proteomes" id="UP000189513">
    <property type="component" value="Unassembled WGS sequence"/>
</dbReference>
<keyword evidence="1 3" id="KW-0547">Nucleotide-binding</keyword>
<dbReference type="Pfam" id="PF00069">
    <property type="entry name" value="Pkinase"/>
    <property type="match status" value="1"/>
</dbReference>
<keyword evidence="2 3" id="KW-0067">ATP-binding</keyword>
<dbReference type="PROSITE" id="PS00108">
    <property type="entry name" value="PROTEIN_KINASE_ST"/>
    <property type="match status" value="1"/>
</dbReference>
<feature type="compositionally biased region" description="Polar residues" evidence="4">
    <location>
        <begin position="711"/>
        <end position="725"/>
    </location>
</feature>
<dbReference type="Gene3D" id="1.10.510.10">
    <property type="entry name" value="Transferase(Phosphotransferase) domain 1"/>
    <property type="match status" value="1"/>
</dbReference>
<feature type="binding site" evidence="3">
    <location>
        <position position="234"/>
    </location>
    <ligand>
        <name>ATP</name>
        <dbReference type="ChEBI" id="CHEBI:30616"/>
    </ligand>
</feature>
<dbReference type="VEuPathDB" id="FungiDB:BON22_3852"/>
<feature type="region of interest" description="Disordered" evidence="4">
    <location>
        <begin position="1"/>
        <end position="72"/>
    </location>
</feature>
<dbReference type="InterPro" id="IPR017441">
    <property type="entry name" value="Protein_kinase_ATP_BS"/>
</dbReference>
<reference evidence="7" key="1">
    <citation type="journal article" date="2017" name="Genome Announc.">
        <title>Genome sequences of Cyberlindnera fabianii 65, Pichia kudriavzevii 129, and Saccharomyces cerevisiae 131 isolated from fermented masau fruits in Zimbabwe.</title>
        <authorList>
            <person name="van Rijswijck I.M.H."/>
            <person name="Derks M.F.L."/>
            <person name="Abee T."/>
            <person name="de Ridder D."/>
            <person name="Smid E.J."/>
        </authorList>
    </citation>
    <scope>NUCLEOTIDE SEQUENCE [LARGE SCALE GENOMIC DNA]</scope>
    <source>
        <strain evidence="7">65</strain>
    </source>
</reference>
<protein>
    <submittedName>
        <fullName evidence="6">Serine/threonine-protein kinase PTK2/STK2</fullName>
    </submittedName>
</protein>
<dbReference type="SUPFAM" id="SSF56112">
    <property type="entry name" value="Protein kinase-like (PK-like)"/>
    <property type="match status" value="1"/>
</dbReference>
<dbReference type="GO" id="GO:0004672">
    <property type="term" value="F:protein kinase activity"/>
    <property type="evidence" value="ECO:0007669"/>
    <property type="project" value="InterPro"/>
</dbReference>
<evidence type="ECO:0000259" key="5">
    <source>
        <dbReference type="PROSITE" id="PS50011"/>
    </source>
</evidence>
<name>A0A1V2L5V5_CYBFA</name>
<dbReference type="InterPro" id="IPR008271">
    <property type="entry name" value="Ser/Thr_kinase_AS"/>
</dbReference>
<dbReference type="InterPro" id="IPR011009">
    <property type="entry name" value="Kinase-like_dom_sf"/>
</dbReference>
<dbReference type="PROSITE" id="PS00107">
    <property type="entry name" value="PROTEIN_KINASE_ATP"/>
    <property type="match status" value="1"/>
</dbReference>
<keyword evidence="7" id="KW-1185">Reference proteome</keyword>
<dbReference type="GO" id="GO:0005524">
    <property type="term" value="F:ATP binding"/>
    <property type="evidence" value="ECO:0007669"/>
    <property type="project" value="UniProtKB-UniRule"/>
</dbReference>
<feature type="compositionally biased region" description="Basic residues" evidence="4">
    <location>
        <begin position="13"/>
        <end position="25"/>
    </location>
</feature>
<dbReference type="PANTHER" id="PTHR44167:SF24">
    <property type="entry name" value="SERINE_THREONINE-PROTEIN KINASE CHK2"/>
    <property type="match status" value="1"/>
</dbReference>
<keyword evidence="6" id="KW-0418">Kinase</keyword>
<feature type="compositionally biased region" description="Polar residues" evidence="4">
    <location>
        <begin position="544"/>
        <end position="553"/>
    </location>
</feature>
<dbReference type="PANTHER" id="PTHR44167">
    <property type="entry name" value="OVARIAN-SPECIFIC SERINE/THREONINE-PROTEIN KINASE LOK-RELATED"/>
    <property type="match status" value="1"/>
</dbReference>
<dbReference type="AlphaFoldDB" id="A0A1V2L5V5"/>
<dbReference type="EMBL" id="MPUK01000007">
    <property type="protein sequence ID" value="ONH66421.1"/>
    <property type="molecule type" value="Genomic_DNA"/>
</dbReference>
<dbReference type="PROSITE" id="PS50011">
    <property type="entry name" value="PROTEIN_KINASE_DOM"/>
    <property type="match status" value="1"/>
</dbReference>
<organism evidence="6 7">
    <name type="scientific">Cyberlindnera fabianii</name>
    <name type="common">Yeast</name>
    <name type="synonym">Hansenula fabianii</name>
    <dbReference type="NCBI Taxonomy" id="36022"/>
    <lineage>
        <taxon>Eukaryota</taxon>
        <taxon>Fungi</taxon>
        <taxon>Dikarya</taxon>
        <taxon>Ascomycota</taxon>
        <taxon>Saccharomycotina</taxon>
        <taxon>Saccharomycetes</taxon>
        <taxon>Phaffomycetales</taxon>
        <taxon>Phaffomycetaceae</taxon>
        <taxon>Cyberlindnera</taxon>
    </lineage>
</organism>
<evidence type="ECO:0000256" key="2">
    <source>
        <dbReference type="ARBA" id="ARBA00022840"/>
    </source>
</evidence>
<evidence type="ECO:0000313" key="6">
    <source>
        <dbReference type="EMBL" id="ONH66421.1"/>
    </source>
</evidence>
<evidence type="ECO:0000256" key="1">
    <source>
        <dbReference type="ARBA" id="ARBA00022741"/>
    </source>
</evidence>
<evidence type="ECO:0000313" key="7">
    <source>
        <dbReference type="Proteomes" id="UP000189513"/>
    </source>
</evidence>
<gene>
    <name evidence="6" type="ORF">BON22_3852</name>
</gene>
<dbReference type="InterPro" id="IPR000719">
    <property type="entry name" value="Prot_kinase_dom"/>
</dbReference>
<keyword evidence="6" id="KW-0808">Transferase</keyword>